<dbReference type="SUPFAM" id="SSF101744">
    <property type="entry name" value="Rof/RNase P subunit-like"/>
    <property type="match status" value="1"/>
</dbReference>
<dbReference type="Proteomes" id="UP000733744">
    <property type="component" value="Unassembled WGS sequence"/>
</dbReference>
<name>A0ABY3CDV9_9GAMM</name>
<comment type="caution">
    <text evidence="1">The sequence shown here is derived from an EMBL/GenBank/DDBJ whole genome shotgun (WGS) entry which is preliminary data.</text>
</comment>
<proteinExistence type="predicted"/>
<dbReference type="Gene3D" id="2.30.30.400">
    <property type="entry name" value="Rof-like"/>
    <property type="match status" value="1"/>
</dbReference>
<evidence type="ECO:0000313" key="1">
    <source>
        <dbReference type="EMBL" id="TRX00885.1"/>
    </source>
</evidence>
<dbReference type="InterPro" id="IPR038626">
    <property type="entry name" value="Rof-like_sf"/>
</dbReference>
<evidence type="ECO:0000313" key="2">
    <source>
        <dbReference type="Proteomes" id="UP000733744"/>
    </source>
</evidence>
<accession>A0ABY3CDV9</accession>
<dbReference type="EMBL" id="RYFG02000024">
    <property type="protein sequence ID" value="TRX00885.1"/>
    <property type="molecule type" value="Genomic_DNA"/>
</dbReference>
<organism evidence="1 2">
    <name type="scientific">Candidatus Methylobacter oryzae</name>
    <dbReference type="NCBI Taxonomy" id="2497749"/>
    <lineage>
        <taxon>Bacteria</taxon>
        <taxon>Pseudomonadati</taxon>
        <taxon>Pseudomonadota</taxon>
        <taxon>Gammaproteobacteria</taxon>
        <taxon>Methylococcales</taxon>
        <taxon>Methylococcaceae</taxon>
        <taxon>Methylobacter</taxon>
    </lineage>
</organism>
<reference evidence="1 2" key="1">
    <citation type="journal article" date="2019" name="Antonie Van Leeuwenhoek">
        <title>Description of 'Ca. Methylobacter oryzae' KRF1, a novel species from the environmentally important Methylobacter clade 2.</title>
        <authorList>
            <person name="Khatri K."/>
            <person name="Mohite J.A."/>
            <person name="Pandit P.S."/>
            <person name="Bahulikar R."/>
            <person name="Rahalkar M.C."/>
        </authorList>
    </citation>
    <scope>NUCLEOTIDE SEQUENCE [LARGE SCALE GENOMIC DNA]</scope>
    <source>
        <strain evidence="1 2">KRF1</strain>
    </source>
</reference>
<keyword evidence="2" id="KW-1185">Reference proteome</keyword>
<protein>
    <submittedName>
        <fullName evidence="1">Transcriptional regulator</fullName>
    </submittedName>
</protein>
<gene>
    <name evidence="1" type="ORF">EKO24_004585</name>
</gene>
<dbReference type="InterPro" id="IPR009778">
    <property type="entry name" value="ROF"/>
</dbReference>
<dbReference type="RefSeq" id="WP_127028927.1">
    <property type="nucleotide sequence ID" value="NZ_RYFG02000024.1"/>
</dbReference>
<dbReference type="InterPro" id="IPR023534">
    <property type="entry name" value="Rof/RNase_P-like"/>
</dbReference>
<dbReference type="Pfam" id="PF07073">
    <property type="entry name" value="ROF"/>
    <property type="match status" value="1"/>
</dbReference>
<sequence>MNQPTISCDLHDYLELACMHGYRVRLTLKNHQIIEGKALDTLTTAEKQEYLILGIGHEQSRVELNQLKKMEALTPNAKFKEVSF</sequence>